<feature type="domain" description="F-box" evidence="1">
    <location>
        <begin position="10"/>
        <end position="50"/>
    </location>
</feature>
<organism evidence="2 3">
    <name type="scientific">Mycena chlorophos</name>
    <name type="common">Agaric fungus</name>
    <name type="synonym">Agaricus chlorophos</name>
    <dbReference type="NCBI Taxonomy" id="658473"/>
    <lineage>
        <taxon>Eukaryota</taxon>
        <taxon>Fungi</taxon>
        <taxon>Dikarya</taxon>
        <taxon>Basidiomycota</taxon>
        <taxon>Agaricomycotina</taxon>
        <taxon>Agaricomycetes</taxon>
        <taxon>Agaricomycetidae</taxon>
        <taxon>Agaricales</taxon>
        <taxon>Marasmiineae</taxon>
        <taxon>Mycenaceae</taxon>
        <taxon>Mycena</taxon>
    </lineage>
</organism>
<proteinExistence type="predicted"/>
<dbReference type="Pfam" id="PF00646">
    <property type="entry name" value="F-box"/>
    <property type="match status" value="1"/>
</dbReference>
<evidence type="ECO:0000259" key="1">
    <source>
        <dbReference type="SMART" id="SM00256"/>
    </source>
</evidence>
<dbReference type="Proteomes" id="UP000815677">
    <property type="component" value="Unassembled WGS sequence"/>
</dbReference>
<keyword evidence="3" id="KW-1185">Reference proteome</keyword>
<gene>
    <name evidence="2" type="ORF">MCHLO_10118</name>
</gene>
<evidence type="ECO:0000313" key="2">
    <source>
        <dbReference type="EMBL" id="GAT53125.1"/>
    </source>
</evidence>
<protein>
    <recommendedName>
        <fullName evidence="1">F-box domain-containing protein</fullName>
    </recommendedName>
</protein>
<accession>A0ABQ0LPY6</accession>
<reference evidence="2" key="1">
    <citation type="submission" date="2014-09" db="EMBL/GenBank/DDBJ databases">
        <title>Genome sequence of the luminous mushroom Mycena chlorophos for searching fungal bioluminescence genes.</title>
        <authorList>
            <person name="Tanaka Y."/>
            <person name="Kasuga D."/>
            <person name="Oba Y."/>
            <person name="Hase S."/>
            <person name="Sato K."/>
            <person name="Oba Y."/>
            <person name="Sakakibara Y."/>
        </authorList>
    </citation>
    <scope>NUCLEOTIDE SEQUENCE</scope>
</reference>
<name>A0ABQ0LPY6_MYCCL</name>
<sequence length="587" mass="66693">MFPSRPCLRLPPEVWLQCFRDCSSSDLCSICLVNRYFATIASNLRFRVLHRRVLQPHSVSPTGNERADDIEQWRQWKTSLEALAASPFASAVRAYTFCYAEPDDLLAWGHFDDTYIKTLPAFARLKRVVIVGLDLDAHLRRALKSLLELEDLVLSPDFVEDTGDPGQLIPLQRLTIANLPADSPHNREPFNEQVFLPDPSLLRELVLLCAGLTAACVSGLLTGSPDLRRPLTALTRLVLDLKREVLTPLHDMLALCPALRVLELQAAFGAPLTPHVHSQLQSLAAEKTALPVLHMIRAPAPYVKILVPGRPVHEVQLYQDLSDHPRMQREWRSVVGPFRYLAQATAPLRKLDVATFRYPPQKTPKVFAEIVKWFPQLEVLAFSMLDDADLGDESVLWWQAPRWRLLDDLLVDSALPIGIPEDISPGYRYDTLGRAFPPPPYSFPLVETRDHNPALRVRPTQSASRVRLHSFVQIFMNLLLEGAFTLPPNLTKLFFTGPSITDPVEEHAMILELERRLPRLEEIQLGWGYRTLNGPGDFHSEDECQREDYSERWVREGGCWYGWVRERPWSHNSPRPKLGKVVIGSQV</sequence>
<dbReference type="CDD" id="cd09917">
    <property type="entry name" value="F-box_SF"/>
    <property type="match status" value="1"/>
</dbReference>
<evidence type="ECO:0000313" key="3">
    <source>
        <dbReference type="Proteomes" id="UP000815677"/>
    </source>
</evidence>
<dbReference type="InterPro" id="IPR036047">
    <property type="entry name" value="F-box-like_dom_sf"/>
</dbReference>
<dbReference type="SMART" id="SM00256">
    <property type="entry name" value="FBOX"/>
    <property type="match status" value="1"/>
</dbReference>
<dbReference type="InterPro" id="IPR001810">
    <property type="entry name" value="F-box_dom"/>
</dbReference>
<dbReference type="SUPFAM" id="SSF81383">
    <property type="entry name" value="F-box domain"/>
    <property type="match status" value="1"/>
</dbReference>
<dbReference type="EMBL" id="DF848176">
    <property type="protein sequence ID" value="GAT53125.1"/>
    <property type="molecule type" value="Genomic_DNA"/>
</dbReference>